<name>A0A9J6RCZ7_9BACI</name>
<dbReference type="Pfam" id="PF22612">
    <property type="entry name" value="GH113"/>
    <property type="match status" value="1"/>
</dbReference>
<reference evidence="1" key="1">
    <citation type="submission" date="2022-11" db="EMBL/GenBank/DDBJ databases">
        <title>WGS of Natronobacillus azotifigens 24KS-1, an anaerobic diazotrophic haloalkaliphile from soda-rich habitats.</title>
        <authorList>
            <person name="Sorokin D.Y."/>
            <person name="Merkel A.Y."/>
        </authorList>
    </citation>
    <scope>NUCLEOTIDE SEQUENCE</scope>
    <source>
        <strain evidence="1">24KS-1</strain>
    </source>
</reference>
<organism evidence="1 2">
    <name type="scientific">Natronobacillus azotifigens</name>
    <dbReference type="NCBI Taxonomy" id="472978"/>
    <lineage>
        <taxon>Bacteria</taxon>
        <taxon>Bacillati</taxon>
        <taxon>Bacillota</taxon>
        <taxon>Bacilli</taxon>
        <taxon>Bacillales</taxon>
        <taxon>Bacillaceae</taxon>
        <taxon>Natronobacillus</taxon>
    </lineage>
</organism>
<gene>
    <name evidence="1" type="ORF">OWO01_07680</name>
</gene>
<proteinExistence type="predicted"/>
<dbReference type="Gene3D" id="3.20.20.80">
    <property type="entry name" value="Glycosidases"/>
    <property type="match status" value="1"/>
</dbReference>
<dbReference type="InterPro" id="IPR055151">
    <property type="entry name" value="GH113"/>
</dbReference>
<comment type="caution">
    <text evidence="1">The sequence shown here is derived from an EMBL/GenBank/DDBJ whole genome shotgun (WGS) entry which is preliminary data.</text>
</comment>
<evidence type="ECO:0000313" key="2">
    <source>
        <dbReference type="Proteomes" id="UP001084197"/>
    </source>
</evidence>
<dbReference type="Proteomes" id="UP001084197">
    <property type="component" value="Unassembled WGS sequence"/>
</dbReference>
<accession>A0A9J6RCZ7</accession>
<dbReference type="RefSeq" id="WP_268779859.1">
    <property type="nucleotide sequence ID" value="NZ_JAPRAT010000012.1"/>
</dbReference>
<sequence>MEFVKGMTWGWIGTRGQWKTTEAEHSMEEMVDRLGVNWTAVAFQAQQKTAHSTEINYKDSPVVTTEEIYWAIDKAKSLGLKICLKPVVNCTNGTWRAHINFFDQDVPGEPSWTEWFNSYEEYILYYARMAEETKCEMFCIGCEMVQADKRDFEWRRLIKKVREVYSGTITYNCDKYQEDRLTWWDAVDMISSSGYYPVGTWDKQIKRIEKVVKEQNKPFFFMEAGCPSRTGSSNAPNDWNHVGDVNEEEQNDYYKEMFEKLDSVPWFSGYALWDWPAKLYNRDTASKNTDYCVYGKKAEETIKYYYSKK</sequence>
<dbReference type="SUPFAM" id="SSF51445">
    <property type="entry name" value="(Trans)glycosidases"/>
    <property type="match status" value="1"/>
</dbReference>
<evidence type="ECO:0000313" key="1">
    <source>
        <dbReference type="EMBL" id="MCZ0703089.1"/>
    </source>
</evidence>
<dbReference type="InterPro" id="IPR017853">
    <property type="entry name" value="GH"/>
</dbReference>
<dbReference type="EMBL" id="JAPRAT010000012">
    <property type="protein sequence ID" value="MCZ0703089.1"/>
    <property type="molecule type" value="Genomic_DNA"/>
</dbReference>
<keyword evidence="2" id="KW-1185">Reference proteome</keyword>
<protein>
    <submittedName>
        <fullName evidence="1">1,4-beta-xylanase</fullName>
    </submittedName>
</protein>
<dbReference type="AlphaFoldDB" id="A0A9J6RCZ7"/>